<proteinExistence type="predicted"/>
<dbReference type="SUPFAM" id="SSF46785">
    <property type="entry name" value="Winged helix' DNA-binding domain"/>
    <property type="match status" value="1"/>
</dbReference>
<reference evidence="1" key="1">
    <citation type="submission" date="2019-11" db="EMBL/GenBank/DDBJ databases">
        <authorList>
            <person name="Feng L."/>
        </authorList>
    </citation>
    <scope>NUCLEOTIDE SEQUENCE</scope>
    <source>
        <strain evidence="1">CnexileLFYP112</strain>
    </source>
</reference>
<accession>A0A6N2SQE7</accession>
<organism evidence="1">
    <name type="scientific">[Clostridium] nexile</name>
    <dbReference type="NCBI Taxonomy" id="29361"/>
    <lineage>
        <taxon>Bacteria</taxon>
        <taxon>Bacillati</taxon>
        <taxon>Bacillota</taxon>
        <taxon>Clostridia</taxon>
        <taxon>Lachnospirales</taxon>
        <taxon>Lachnospiraceae</taxon>
        <taxon>Tyzzerella</taxon>
    </lineage>
</organism>
<evidence type="ECO:0000313" key="1">
    <source>
        <dbReference type="EMBL" id="VYS95386.1"/>
    </source>
</evidence>
<name>A0A6N2SQE7_9FIRM</name>
<evidence type="ECO:0008006" key="2">
    <source>
        <dbReference type="Google" id="ProtNLM"/>
    </source>
</evidence>
<protein>
    <recommendedName>
        <fullName evidence="2">MarR family transcriptional regulator</fullName>
    </recommendedName>
</protein>
<sequence>MNKPVELNRLEFLILATLHSFGSKDCFHGMTISEIMEENDGALGVRMTVYKKMRKLVNKGYIQKGCIDNHADTFYLLEKSIKIFEGEETK</sequence>
<dbReference type="EMBL" id="CACRTG010000008">
    <property type="protein sequence ID" value="VYS95386.1"/>
    <property type="molecule type" value="Genomic_DNA"/>
</dbReference>
<dbReference type="AlphaFoldDB" id="A0A6N2SQE7"/>
<dbReference type="InterPro" id="IPR036390">
    <property type="entry name" value="WH_DNA-bd_sf"/>
</dbReference>
<gene>
    <name evidence="1" type="ORF">CNLFYP112_01431</name>
</gene>